<dbReference type="PROSITE" id="PS00455">
    <property type="entry name" value="AMP_BINDING"/>
    <property type="match status" value="1"/>
</dbReference>
<keyword evidence="1 4" id="KW-0436">Ligase</keyword>
<protein>
    <submittedName>
        <fullName evidence="4">2-aminobenzoate-CoA ligase</fullName>
        <ecNumber evidence="4">6.2.1.32</ecNumber>
    </submittedName>
</protein>
<dbReference type="GO" id="GO:0018860">
    <property type="term" value="F:anthranilate-CoA ligase activity"/>
    <property type="evidence" value="ECO:0007669"/>
    <property type="project" value="UniProtKB-EC"/>
</dbReference>
<comment type="caution">
    <text evidence="4">The sequence shown here is derived from an EMBL/GenBank/DDBJ whole genome shotgun (WGS) entry which is preliminary data.</text>
</comment>
<dbReference type="AlphaFoldDB" id="A0A7W3JUY0"/>
<evidence type="ECO:0000256" key="1">
    <source>
        <dbReference type="ARBA" id="ARBA00022598"/>
    </source>
</evidence>
<accession>A0A7W3JUY0</accession>
<dbReference type="PANTHER" id="PTHR43352:SF1">
    <property type="entry name" value="ANTHRANILATE--COA LIGASE"/>
    <property type="match status" value="1"/>
</dbReference>
<feature type="domain" description="AMP-dependent synthetase/ligase" evidence="2">
    <location>
        <begin position="48"/>
        <end position="395"/>
    </location>
</feature>
<dbReference type="Proteomes" id="UP000524237">
    <property type="component" value="Unassembled WGS sequence"/>
</dbReference>
<dbReference type="Pfam" id="PF00501">
    <property type="entry name" value="AMP-binding"/>
    <property type="match status" value="1"/>
</dbReference>
<evidence type="ECO:0000259" key="3">
    <source>
        <dbReference type="Pfam" id="PF13193"/>
    </source>
</evidence>
<gene>
    <name evidence="4" type="ORF">FB555_001789</name>
</gene>
<dbReference type="EMBL" id="JACGWU010000006">
    <property type="protein sequence ID" value="MBA8829673.1"/>
    <property type="molecule type" value="Genomic_DNA"/>
</dbReference>
<dbReference type="InterPro" id="IPR020845">
    <property type="entry name" value="AMP-binding_CS"/>
</dbReference>
<dbReference type="Pfam" id="PF13193">
    <property type="entry name" value="AMP-binding_C"/>
    <property type="match status" value="1"/>
</dbReference>
<dbReference type="InterPro" id="IPR000873">
    <property type="entry name" value="AMP-dep_synth/lig_dom"/>
</dbReference>
<evidence type="ECO:0000313" key="5">
    <source>
        <dbReference type="Proteomes" id="UP000524237"/>
    </source>
</evidence>
<name>A0A7W3JUY0_9MICO</name>
<dbReference type="Gene3D" id="3.30.300.30">
    <property type="match status" value="1"/>
</dbReference>
<feature type="domain" description="AMP-binding enzyme C-terminal" evidence="3">
    <location>
        <begin position="449"/>
        <end position="527"/>
    </location>
</feature>
<evidence type="ECO:0000313" key="4">
    <source>
        <dbReference type="EMBL" id="MBA8829673.1"/>
    </source>
</evidence>
<dbReference type="SUPFAM" id="SSF56801">
    <property type="entry name" value="Acetyl-CoA synthetase-like"/>
    <property type="match status" value="1"/>
</dbReference>
<dbReference type="GO" id="GO:0044550">
    <property type="term" value="P:secondary metabolite biosynthetic process"/>
    <property type="evidence" value="ECO:0007669"/>
    <property type="project" value="TreeGrafter"/>
</dbReference>
<dbReference type="InterPro" id="IPR045851">
    <property type="entry name" value="AMP-bd_C_sf"/>
</dbReference>
<organism evidence="4 5">
    <name type="scientific">Alpinimonas psychrophila</name>
    <dbReference type="NCBI Taxonomy" id="748908"/>
    <lineage>
        <taxon>Bacteria</taxon>
        <taxon>Bacillati</taxon>
        <taxon>Actinomycetota</taxon>
        <taxon>Actinomycetes</taxon>
        <taxon>Micrococcales</taxon>
        <taxon>Microbacteriaceae</taxon>
        <taxon>Alpinimonas</taxon>
    </lineage>
</organism>
<reference evidence="4 5" key="1">
    <citation type="submission" date="2020-07" db="EMBL/GenBank/DDBJ databases">
        <title>Sequencing the genomes of 1000 actinobacteria strains.</title>
        <authorList>
            <person name="Klenk H.-P."/>
        </authorList>
    </citation>
    <scope>NUCLEOTIDE SEQUENCE [LARGE SCALE GENOMIC DNA]</scope>
    <source>
        <strain evidence="4 5">DSM 23737</strain>
    </source>
</reference>
<sequence>MTLTPSAHVDTFARDNLPAENLWPTIEFAIPELQYPEFLNAATVLMDDAVEKFGADAPCLLTPGGVSWTYGTLLTKSNQVAQVLTEDLGLVAGNRVLLRGPNNPWLVACWLGVLKAGGVVVTTMHALRAAEISDVIALTQPSIAISDHRFVDELLQASVENITIVSYGSDDAGDLVTRSEAKSGVFENVLTAADDVALLGPTSGTTGKPKITMHFHRDILANADTFALSILKPVPEDVFAGSPPLAFTFGLGGLVVFPLRFGASVLLTERTTPVELAELCSAFKVTVLFTAPTAYRAILREGKGNHLKGIRRAVSAGEHLPASVWQEVFEQTGLKLINGIGSTEMLHVFISAADDDIRPGATGRAIPGFRATVLDDEGNVAAPNQLGRLAVIGPTGCKYLKDDRQLNYVTNGWNVTGDTFRQDEDGYFWYEARSDSMIVSSGYNIGAPEVEAALGQHADVVESAVIGKPDDERGNIVSAFVVLREGVVGDAAKRKELQDFVKQTIAPYKYPRDVNFVTQLPRNHSGKIQHFHLRNQSNVNEA</sequence>
<dbReference type="PANTHER" id="PTHR43352">
    <property type="entry name" value="ACETYL-COA SYNTHETASE"/>
    <property type="match status" value="1"/>
</dbReference>
<proteinExistence type="predicted"/>
<dbReference type="EC" id="6.2.1.32" evidence="4"/>
<evidence type="ECO:0000259" key="2">
    <source>
        <dbReference type="Pfam" id="PF00501"/>
    </source>
</evidence>
<dbReference type="RefSeq" id="WP_182485099.1">
    <property type="nucleotide sequence ID" value="NZ_JACGWU010000006.1"/>
</dbReference>
<dbReference type="InterPro" id="IPR025110">
    <property type="entry name" value="AMP-bd_C"/>
</dbReference>
<dbReference type="Gene3D" id="3.40.50.12780">
    <property type="entry name" value="N-terminal domain of ligase-like"/>
    <property type="match status" value="1"/>
</dbReference>
<dbReference type="InterPro" id="IPR042099">
    <property type="entry name" value="ANL_N_sf"/>
</dbReference>
<keyword evidence="5" id="KW-1185">Reference proteome</keyword>